<organism evidence="9 10">
    <name type="scientific">Shouchella xiaoxiensis</name>
    <dbReference type="NCBI Taxonomy" id="766895"/>
    <lineage>
        <taxon>Bacteria</taxon>
        <taxon>Bacillati</taxon>
        <taxon>Bacillota</taxon>
        <taxon>Bacilli</taxon>
        <taxon>Bacillales</taxon>
        <taxon>Bacillaceae</taxon>
        <taxon>Shouchella</taxon>
    </lineage>
</organism>
<sequence length="405" mass="45279">MTQEGIMTETEVITYVKATLDFFDETAELACTEIGDGNLNYVFHVVDQASDRSLIVKQAGSVARISDEFIVSPDRNRIETEILRLQGTLAPGYVPEVYHYDGEKNCVVMEDLSDYTILRKALLEQRQFPELAEHLSTFLVETLVSTSDLVLNHKEKKELVKSFTNPELCEITEDLVYTEPFFPHPRNDVFAGTRPYVEQEIWGDNRLALETAKLKFHFLTHAQALLHGDLHTGSIFVTPTETKVIDPEFAFYGPAGYDIGNLIANFIFAYVHSGYTSEGAEQESFQAYILETIETLVDSFRTKFVLAFEAKATEPVARYEGFLEHYLAGVVEDAIAVAGLELCRRVIGIAKVADLTSITDEQARTEAEITCLTLGKTFILERANYQTGSSITDAIKGVPPYAGNH</sequence>
<evidence type="ECO:0000313" key="9">
    <source>
        <dbReference type="EMBL" id="MBM7837791.1"/>
    </source>
</evidence>
<keyword evidence="10" id="KW-1185">Reference proteome</keyword>
<name>A0ABS2SS04_9BACI</name>
<evidence type="ECO:0000256" key="7">
    <source>
        <dbReference type="ARBA" id="ARBA00022840"/>
    </source>
</evidence>
<dbReference type="PIRSF" id="PIRSF031134">
    <property type="entry name" value="MTRK"/>
    <property type="match status" value="1"/>
</dbReference>
<dbReference type="PANTHER" id="PTHR34273:SF2">
    <property type="entry name" value="METHYLTHIORIBOSE KINASE"/>
    <property type="match status" value="1"/>
</dbReference>
<keyword evidence="7" id="KW-0067">ATP-binding</keyword>
<evidence type="ECO:0000256" key="4">
    <source>
        <dbReference type="ARBA" id="ARBA00022679"/>
    </source>
</evidence>
<feature type="domain" description="Aminoglycoside phosphotransferase" evidence="8">
    <location>
        <begin position="31"/>
        <end position="266"/>
    </location>
</feature>
<comment type="subunit">
    <text evidence="2">Homodimer.</text>
</comment>
<evidence type="ECO:0000313" key="10">
    <source>
        <dbReference type="Proteomes" id="UP001179280"/>
    </source>
</evidence>
<comment type="similarity">
    <text evidence="1">Belongs to the methylthioribose kinase family.</text>
</comment>
<gene>
    <name evidence="9" type="ORF">JOC54_001022</name>
</gene>
<reference evidence="9" key="1">
    <citation type="submission" date="2021-01" db="EMBL/GenBank/DDBJ databases">
        <title>Genomic Encyclopedia of Type Strains, Phase IV (KMG-IV): sequencing the most valuable type-strain genomes for metagenomic binning, comparative biology and taxonomic classification.</title>
        <authorList>
            <person name="Goeker M."/>
        </authorList>
    </citation>
    <scope>NUCLEOTIDE SEQUENCE</scope>
    <source>
        <strain evidence="9">DSM 21943</strain>
    </source>
</reference>
<protein>
    <recommendedName>
        <fullName evidence="3">S-methyl-5-thioribose kinase</fullName>
        <ecNumber evidence="3">2.7.1.100</ecNumber>
    </recommendedName>
</protein>
<dbReference type="Gene3D" id="3.90.1200.10">
    <property type="match status" value="1"/>
</dbReference>
<comment type="caution">
    <text evidence="9">The sequence shown here is derived from an EMBL/GenBank/DDBJ whole genome shotgun (WGS) entry which is preliminary data.</text>
</comment>
<keyword evidence="6 9" id="KW-0418">Kinase</keyword>
<dbReference type="SUPFAM" id="SSF56112">
    <property type="entry name" value="Protein kinase-like (PK-like)"/>
    <property type="match status" value="1"/>
</dbReference>
<dbReference type="RefSeq" id="WP_239586576.1">
    <property type="nucleotide sequence ID" value="NZ_JAFBCV010000002.1"/>
</dbReference>
<dbReference type="Proteomes" id="UP001179280">
    <property type="component" value="Unassembled WGS sequence"/>
</dbReference>
<dbReference type="InterPro" id="IPR011009">
    <property type="entry name" value="Kinase-like_dom_sf"/>
</dbReference>
<evidence type="ECO:0000256" key="1">
    <source>
        <dbReference type="ARBA" id="ARBA00010165"/>
    </source>
</evidence>
<dbReference type="PANTHER" id="PTHR34273">
    <property type="entry name" value="METHYLTHIORIBOSE KINASE"/>
    <property type="match status" value="1"/>
</dbReference>
<dbReference type="Pfam" id="PF01636">
    <property type="entry name" value="APH"/>
    <property type="match status" value="1"/>
</dbReference>
<dbReference type="Gene3D" id="3.30.200.20">
    <property type="entry name" value="Phosphorylase Kinase, domain 1"/>
    <property type="match status" value="1"/>
</dbReference>
<dbReference type="EC" id="2.7.1.100" evidence="3"/>
<evidence type="ECO:0000256" key="3">
    <source>
        <dbReference type="ARBA" id="ARBA00012128"/>
    </source>
</evidence>
<evidence type="ECO:0000256" key="2">
    <source>
        <dbReference type="ARBA" id="ARBA00011738"/>
    </source>
</evidence>
<dbReference type="NCBIfam" id="TIGR01767">
    <property type="entry name" value="MTRK"/>
    <property type="match status" value="1"/>
</dbReference>
<evidence type="ECO:0000256" key="5">
    <source>
        <dbReference type="ARBA" id="ARBA00022741"/>
    </source>
</evidence>
<dbReference type="EMBL" id="JAFBCV010000002">
    <property type="protein sequence ID" value="MBM7837791.1"/>
    <property type="molecule type" value="Genomic_DNA"/>
</dbReference>
<proteinExistence type="inferred from homology"/>
<dbReference type="InterPro" id="IPR009212">
    <property type="entry name" value="Methylthioribose_kinase"/>
</dbReference>
<dbReference type="GO" id="GO:0046522">
    <property type="term" value="F:S-methyl-5-thioribose kinase activity"/>
    <property type="evidence" value="ECO:0007669"/>
    <property type="project" value="UniProtKB-EC"/>
</dbReference>
<accession>A0ABS2SS04</accession>
<dbReference type="InterPro" id="IPR002575">
    <property type="entry name" value="Aminoglycoside_PTrfase"/>
</dbReference>
<evidence type="ECO:0000259" key="8">
    <source>
        <dbReference type="Pfam" id="PF01636"/>
    </source>
</evidence>
<evidence type="ECO:0000256" key="6">
    <source>
        <dbReference type="ARBA" id="ARBA00022777"/>
    </source>
</evidence>
<keyword evidence="4 9" id="KW-0808">Transferase</keyword>
<keyword evidence="5" id="KW-0547">Nucleotide-binding</keyword>